<sequence length="639" mass="68406">MRRHAAVVLAFVLAHSSRADPNDWVNTRYVISQGKQGDVSTSAARQTIQGGASANAKGGPWAITNNNGALPPSRNPHDYLSWAPYHWPDCNWCNSKGSTNIVAPGNGADGDSDEFDPSEPDYYDDGGDWGNYAADNDTSANAAIQDVVPSRMVRVRREAFQVQDASSSATAHAFRVATPVSVLPSLPTPAPSVASTSARNAQSPDTVYNTVIEAEAPALTEQGCTPSPTRALAASATWTTCPYVVRDGKVNPDVRTLTDGPSLTHMTQAALYDAFAFALSGARTASYQQEAASVLETFFITPATAMHPNMQFAQIVRGPGPSGQIGTFTGVLDMRGLVRMINAVMVLKTVGASAWSAQRDAAFKSWVSSYVSWLEKNPAAQKAAGSPNNHGTFFVNQLASAKYLLGDRQGAVDALKGYFGRQFLDQIAASGEQPFEGVRTRPFHYRAFNLEAMITNAKLGDELGLDFWTAKSKYGATIQTAVNFLISVDPKGEDPLDAVPHVAAVAAAYGDPTGRYKAYLTRVQSNYRSRPYWFYDQSAALPTSPAGKRLRTTSVTAQQQFNLTGFSDSDTDGDVDAPFTDPTGRNASGQTDAPTVPLKFECPAVFDDGPVVEVDDGIFVTCNELEPLYKVGLSTGSIL</sequence>
<dbReference type="Proteomes" id="UP000814033">
    <property type="component" value="Unassembled WGS sequence"/>
</dbReference>
<keyword evidence="1" id="KW-0456">Lyase</keyword>
<reference evidence="1" key="2">
    <citation type="journal article" date="2022" name="New Phytol.">
        <title>Evolutionary transition to the ectomycorrhizal habit in the genomes of a hyperdiverse lineage of mushroom-forming fungi.</title>
        <authorList>
            <person name="Looney B."/>
            <person name="Miyauchi S."/>
            <person name="Morin E."/>
            <person name="Drula E."/>
            <person name="Courty P.E."/>
            <person name="Kohler A."/>
            <person name="Kuo A."/>
            <person name="LaButti K."/>
            <person name="Pangilinan J."/>
            <person name="Lipzen A."/>
            <person name="Riley R."/>
            <person name="Andreopoulos W."/>
            <person name="He G."/>
            <person name="Johnson J."/>
            <person name="Nolan M."/>
            <person name="Tritt A."/>
            <person name="Barry K.W."/>
            <person name="Grigoriev I.V."/>
            <person name="Nagy L.G."/>
            <person name="Hibbett D."/>
            <person name="Henrissat B."/>
            <person name="Matheny P.B."/>
            <person name="Labbe J."/>
            <person name="Martin F.M."/>
        </authorList>
    </citation>
    <scope>NUCLEOTIDE SEQUENCE</scope>
    <source>
        <strain evidence="1">FP105234-sp</strain>
    </source>
</reference>
<keyword evidence="2" id="KW-1185">Reference proteome</keyword>
<evidence type="ECO:0000313" key="2">
    <source>
        <dbReference type="Proteomes" id="UP000814033"/>
    </source>
</evidence>
<evidence type="ECO:0000313" key="1">
    <source>
        <dbReference type="EMBL" id="KAI0048344.1"/>
    </source>
</evidence>
<dbReference type="EMBL" id="MU275888">
    <property type="protein sequence ID" value="KAI0048344.1"/>
    <property type="molecule type" value="Genomic_DNA"/>
</dbReference>
<comment type="caution">
    <text evidence="1">The sequence shown here is derived from an EMBL/GenBank/DDBJ whole genome shotgun (WGS) entry which is preliminary data.</text>
</comment>
<accession>A0ACB8RWE6</accession>
<name>A0ACB8RWE6_9AGAM</name>
<proteinExistence type="predicted"/>
<reference evidence="1" key="1">
    <citation type="submission" date="2021-02" db="EMBL/GenBank/DDBJ databases">
        <authorList>
            <consortium name="DOE Joint Genome Institute"/>
            <person name="Ahrendt S."/>
            <person name="Looney B.P."/>
            <person name="Miyauchi S."/>
            <person name="Morin E."/>
            <person name="Drula E."/>
            <person name="Courty P.E."/>
            <person name="Chicoki N."/>
            <person name="Fauchery L."/>
            <person name="Kohler A."/>
            <person name="Kuo A."/>
            <person name="Labutti K."/>
            <person name="Pangilinan J."/>
            <person name="Lipzen A."/>
            <person name="Riley R."/>
            <person name="Andreopoulos W."/>
            <person name="He G."/>
            <person name="Johnson J."/>
            <person name="Barry K.W."/>
            <person name="Grigoriev I.V."/>
            <person name="Nagy L."/>
            <person name="Hibbett D."/>
            <person name="Henrissat B."/>
            <person name="Matheny P.B."/>
            <person name="Labbe J."/>
            <person name="Martin F."/>
        </authorList>
    </citation>
    <scope>NUCLEOTIDE SEQUENCE</scope>
    <source>
        <strain evidence="1">FP105234-sp</strain>
    </source>
</reference>
<organism evidence="1 2">
    <name type="scientific">Auriscalpium vulgare</name>
    <dbReference type="NCBI Taxonomy" id="40419"/>
    <lineage>
        <taxon>Eukaryota</taxon>
        <taxon>Fungi</taxon>
        <taxon>Dikarya</taxon>
        <taxon>Basidiomycota</taxon>
        <taxon>Agaricomycotina</taxon>
        <taxon>Agaricomycetes</taxon>
        <taxon>Russulales</taxon>
        <taxon>Auriscalpiaceae</taxon>
        <taxon>Auriscalpium</taxon>
    </lineage>
</organism>
<protein>
    <submittedName>
        <fullName evidence="1">Chondroitin AC/alginate lyase</fullName>
    </submittedName>
</protein>
<gene>
    <name evidence="1" type="ORF">FA95DRAFT_1558116</name>
</gene>